<comment type="subcellular location">
    <subcellularLocation>
        <location evidence="2 19">Cell membrane</location>
        <topology evidence="2 19">Multi-pass membrane protein</topology>
    </subcellularLocation>
</comment>
<evidence type="ECO:0000256" key="4">
    <source>
        <dbReference type="ARBA" id="ARBA00010561"/>
    </source>
</evidence>
<dbReference type="UniPathway" id="UPA00148">
    <property type="reaction ID" value="UER00238"/>
</dbReference>
<evidence type="ECO:0000256" key="18">
    <source>
        <dbReference type="ARBA" id="ARBA00049504"/>
    </source>
</evidence>
<dbReference type="GO" id="GO:0009236">
    <property type="term" value="P:cobalamin biosynthetic process"/>
    <property type="evidence" value="ECO:0007669"/>
    <property type="project" value="UniProtKB-UniRule"/>
</dbReference>
<dbReference type="GeneID" id="93277283"/>
<evidence type="ECO:0000256" key="15">
    <source>
        <dbReference type="ARBA" id="ARBA00032605"/>
    </source>
</evidence>
<evidence type="ECO:0000256" key="3">
    <source>
        <dbReference type="ARBA" id="ARBA00004663"/>
    </source>
</evidence>
<dbReference type="PANTHER" id="PTHR34148">
    <property type="entry name" value="ADENOSYLCOBINAMIDE-GDP RIBAZOLETRANSFERASE"/>
    <property type="match status" value="1"/>
</dbReference>
<evidence type="ECO:0000256" key="1">
    <source>
        <dbReference type="ARBA" id="ARBA00001946"/>
    </source>
</evidence>
<evidence type="ECO:0000256" key="2">
    <source>
        <dbReference type="ARBA" id="ARBA00004651"/>
    </source>
</evidence>
<keyword evidence="21" id="KW-1185">Reference proteome</keyword>
<dbReference type="GO" id="GO:0005886">
    <property type="term" value="C:plasma membrane"/>
    <property type="evidence" value="ECO:0007669"/>
    <property type="project" value="UniProtKB-SubCell"/>
</dbReference>
<evidence type="ECO:0000256" key="13">
    <source>
        <dbReference type="ARBA" id="ARBA00023136"/>
    </source>
</evidence>
<feature type="transmembrane region" description="Helical" evidence="19">
    <location>
        <begin position="109"/>
        <end position="129"/>
    </location>
</feature>
<proteinExistence type="inferred from homology"/>
<dbReference type="PANTHER" id="PTHR34148:SF1">
    <property type="entry name" value="ADENOSYLCOBINAMIDE-GDP RIBAZOLETRANSFERASE"/>
    <property type="match status" value="1"/>
</dbReference>
<gene>
    <name evidence="19" type="primary">cobS</name>
    <name evidence="20" type="ORF">SAMN05216313_102331</name>
</gene>
<feature type="transmembrane region" description="Helical" evidence="19">
    <location>
        <begin position="204"/>
        <end position="223"/>
    </location>
</feature>
<dbReference type="EMBL" id="FOIM01000002">
    <property type="protein sequence ID" value="SET15214.1"/>
    <property type="molecule type" value="Genomic_DNA"/>
</dbReference>
<comment type="cofactor">
    <cofactor evidence="1 19">
        <name>Mg(2+)</name>
        <dbReference type="ChEBI" id="CHEBI:18420"/>
    </cofactor>
</comment>
<keyword evidence="12 19" id="KW-1133">Transmembrane helix</keyword>
<evidence type="ECO:0000256" key="8">
    <source>
        <dbReference type="ARBA" id="ARBA00022573"/>
    </source>
</evidence>
<evidence type="ECO:0000256" key="12">
    <source>
        <dbReference type="ARBA" id="ARBA00022989"/>
    </source>
</evidence>
<evidence type="ECO:0000256" key="19">
    <source>
        <dbReference type="HAMAP-Rule" id="MF_00719"/>
    </source>
</evidence>
<dbReference type="AlphaFoldDB" id="A0A1I0C7N3"/>
<reference evidence="21" key="1">
    <citation type="submission" date="2016-10" db="EMBL/GenBank/DDBJ databases">
        <authorList>
            <person name="Varghese N."/>
            <person name="Submissions S."/>
        </authorList>
    </citation>
    <scope>NUCLEOTIDE SEQUENCE [LARGE SCALE GENOMIC DNA]</scope>
    <source>
        <strain evidence="21">NLAE-zl-G277</strain>
    </source>
</reference>
<feature type="transmembrane region" description="Helical" evidence="19">
    <location>
        <begin position="135"/>
        <end position="158"/>
    </location>
</feature>
<dbReference type="STRING" id="460384.SAMN05216313_102331"/>
<feature type="transmembrane region" description="Helical" evidence="19">
    <location>
        <begin position="30"/>
        <end position="51"/>
    </location>
</feature>
<dbReference type="InterPro" id="IPR003805">
    <property type="entry name" value="CobS"/>
</dbReference>
<evidence type="ECO:0000256" key="10">
    <source>
        <dbReference type="ARBA" id="ARBA00022692"/>
    </source>
</evidence>
<keyword evidence="11 19" id="KW-0460">Magnesium</keyword>
<dbReference type="EC" id="2.7.8.26" evidence="5 19"/>
<keyword evidence="9 19" id="KW-0808">Transferase</keyword>
<dbReference type="RefSeq" id="WP_092360915.1">
    <property type="nucleotide sequence ID" value="NZ_DAINWJ010000004.1"/>
</dbReference>
<keyword evidence="8 19" id="KW-0169">Cobalamin biosynthesis</keyword>
<evidence type="ECO:0000313" key="21">
    <source>
        <dbReference type="Proteomes" id="UP000198508"/>
    </source>
</evidence>
<evidence type="ECO:0000256" key="17">
    <source>
        <dbReference type="ARBA" id="ARBA00048623"/>
    </source>
</evidence>
<feature type="transmembrane region" description="Helical" evidence="19">
    <location>
        <begin position="178"/>
        <end position="198"/>
    </location>
</feature>
<name>A0A1I0C7N3_9FIRM</name>
<evidence type="ECO:0000313" key="20">
    <source>
        <dbReference type="EMBL" id="SET15214.1"/>
    </source>
</evidence>
<evidence type="ECO:0000256" key="16">
    <source>
        <dbReference type="ARBA" id="ARBA00032853"/>
    </source>
</evidence>
<comment type="similarity">
    <text evidence="4 19">Belongs to the CobS family.</text>
</comment>
<feature type="transmembrane region" description="Helical" evidence="19">
    <location>
        <begin position="57"/>
        <end position="79"/>
    </location>
</feature>
<evidence type="ECO:0000256" key="6">
    <source>
        <dbReference type="ARBA" id="ARBA00015850"/>
    </source>
</evidence>
<keyword evidence="13 19" id="KW-0472">Membrane</keyword>
<keyword evidence="7 19" id="KW-1003">Cell membrane</keyword>
<dbReference type="GO" id="GO:0008818">
    <property type="term" value="F:cobalamin 5'-phosphate synthase activity"/>
    <property type="evidence" value="ECO:0007669"/>
    <property type="project" value="UniProtKB-UniRule"/>
</dbReference>
<dbReference type="Proteomes" id="UP000198508">
    <property type="component" value="Unassembled WGS sequence"/>
</dbReference>
<comment type="function">
    <text evidence="14 19">Joins adenosylcobinamide-GDP and alpha-ribazole to generate adenosylcobalamin (Ado-cobalamin). Also synthesizes adenosylcobalamin 5'-phosphate from adenosylcobinamide-GDP and alpha-ribazole 5'-phosphate.</text>
</comment>
<comment type="catalytic activity">
    <reaction evidence="18 19">
        <text>alpha-ribazole 5'-phosphate + adenosylcob(III)inamide-GDP = adenosylcob(III)alamin 5'-phosphate + GMP + H(+)</text>
        <dbReference type="Rhea" id="RHEA:23560"/>
        <dbReference type="ChEBI" id="CHEBI:15378"/>
        <dbReference type="ChEBI" id="CHEBI:57918"/>
        <dbReference type="ChEBI" id="CHEBI:58115"/>
        <dbReference type="ChEBI" id="CHEBI:60487"/>
        <dbReference type="ChEBI" id="CHEBI:60493"/>
        <dbReference type="EC" id="2.7.8.26"/>
    </reaction>
</comment>
<evidence type="ECO:0000256" key="7">
    <source>
        <dbReference type="ARBA" id="ARBA00022475"/>
    </source>
</evidence>
<sequence>MNGLYSLLIAVSMYSKFPVPTVNWTRERMGYVMCWFPVVGVIEGLALWFWQWAGGRLGFTAAGSALVAAALPLIVTGGIHMDGFLDTMDAIHSYGDREKKLEILKDPHVGAFAVIGCGGYLLLYAAAAYEVTALGLWPLALPVFVMERALSGLSVVFFPCAKKSGLAATFSDGAKRRAAGISLSLWLAAALCLGGAVIPGGSAVTALGLVAVQLLVFAYYRRMAVGQFGGITGDLAGYFLQICELAGLFWLAAAGHMGFAG</sequence>
<dbReference type="Pfam" id="PF02654">
    <property type="entry name" value="CobS"/>
    <property type="match status" value="1"/>
</dbReference>
<dbReference type="SUPFAM" id="SSF52210">
    <property type="entry name" value="Succinyl-CoA synthetase domains"/>
    <property type="match status" value="1"/>
</dbReference>
<comment type="pathway">
    <text evidence="3 19">Cofactor biosynthesis; adenosylcobalamin biosynthesis; adenosylcobalamin from cob(II)yrinate a,c-diamide: step 7/7.</text>
</comment>
<evidence type="ECO:0000256" key="11">
    <source>
        <dbReference type="ARBA" id="ARBA00022842"/>
    </source>
</evidence>
<evidence type="ECO:0000256" key="9">
    <source>
        <dbReference type="ARBA" id="ARBA00022679"/>
    </source>
</evidence>
<evidence type="ECO:0000256" key="5">
    <source>
        <dbReference type="ARBA" id="ARBA00013200"/>
    </source>
</evidence>
<dbReference type="InterPro" id="IPR016102">
    <property type="entry name" value="Succinyl-CoA_synth-like"/>
</dbReference>
<organism evidence="20 21">
    <name type="scientific">Enterocloster lavalensis</name>
    <dbReference type="NCBI Taxonomy" id="460384"/>
    <lineage>
        <taxon>Bacteria</taxon>
        <taxon>Bacillati</taxon>
        <taxon>Bacillota</taxon>
        <taxon>Clostridia</taxon>
        <taxon>Lachnospirales</taxon>
        <taxon>Lachnospiraceae</taxon>
        <taxon>Enterocloster</taxon>
    </lineage>
</organism>
<accession>A0A1I0C7N3</accession>
<evidence type="ECO:0000256" key="14">
    <source>
        <dbReference type="ARBA" id="ARBA00025228"/>
    </source>
</evidence>
<comment type="catalytic activity">
    <reaction evidence="17 19">
        <text>alpha-ribazole + adenosylcob(III)inamide-GDP = adenosylcob(III)alamin + GMP + H(+)</text>
        <dbReference type="Rhea" id="RHEA:16049"/>
        <dbReference type="ChEBI" id="CHEBI:10329"/>
        <dbReference type="ChEBI" id="CHEBI:15378"/>
        <dbReference type="ChEBI" id="CHEBI:18408"/>
        <dbReference type="ChEBI" id="CHEBI:58115"/>
        <dbReference type="ChEBI" id="CHEBI:60487"/>
        <dbReference type="EC" id="2.7.8.26"/>
    </reaction>
</comment>
<keyword evidence="10 19" id="KW-0812">Transmembrane</keyword>
<dbReference type="GO" id="GO:0051073">
    <property type="term" value="F:adenosylcobinamide-GDP ribazoletransferase activity"/>
    <property type="evidence" value="ECO:0007669"/>
    <property type="project" value="UniProtKB-UniRule"/>
</dbReference>
<feature type="transmembrane region" description="Helical" evidence="19">
    <location>
        <begin position="235"/>
        <end position="259"/>
    </location>
</feature>
<protein>
    <recommendedName>
        <fullName evidence="6 19">Adenosylcobinamide-GDP ribazoletransferase</fullName>
        <ecNumber evidence="5 19">2.7.8.26</ecNumber>
    </recommendedName>
    <alternativeName>
        <fullName evidence="16 19">Cobalamin synthase</fullName>
    </alternativeName>
    <alternativeName>
        <fullName evidence="15 19">Cobalamin-5'-phosphate synthase</fullName>
    </alternativeName>
</protein>
<dbReference type="HAMAP" id="MF_00719">
    <property type="entry name" value="CobS"/>
    <property type="match status" value="1"/>
</dbReference>